<name>C5KHI1_PERM5</name>
<dbReference type="RefSeq" id="XP_002784247.1">
    <property type="nucleotide sequence ID" value="XM_002784201.1"/>
</dbReference>
<organism evidence="2">
    <name type="scientific">Perkinsus marinus (strain ATCC 50983 / TXsc)</name>
    <dbReference type="NCBI Taxonomy" id="423536"/>
    <lineage>
        <taxon>Eukaryota</taxon>
        <taxon>Sar</taxon>
        <taxon>Alveolata</taxon>
        <taxon>Perkinsozoa</taxon>
        <taxon>Perkinsea</taxon>
        <taxon>Perkinsida</taxon>
        <taxon>Perkinsidae</taxon>
        <taxon>Perkinsus</taxon>
    </lineage>
</organism>
<gene>
    <name evidence="1" type="ORF">Pmar_PMAR003506</name>
</gene>
<evidence type="ECO:0000313" key="1">
    <source>
        <dbReference type="EMBL" id="EER16043.1"/>
    </source>
</evidence>
<dbReference type="Pfam" id="PF24569">
    <property type="entry name" value="CFAP161"/>
    <property type="match status" value="1"/>
</dbReference>
<dbReference type="OMA" id="IIHCKTN"/>
<dbReference type="InterPro" id="IPR055325">
    <property type="entry name" value="CF161"/>
</dbReference>
<dbReference type="InParanoid" id="C5KHI1"/>
<evidence type="ECO:0000313" key="2">
    <source>
        <dbReference type="Proteomes" id="UP000007800"/>
    </source>
</evidence>
<dbReference type="InterPro" id="IPR036300">
    <property type="entry name" value="MIR_dom_sf"/>
</dbReference>
<dbReference type="AlphaFoldDB" id="C5KHI1"/>
<protein>
    <submittedName>
        <fullName evidence="1">Uncharacterized protein</fullName>
    </submittedName>
</protein>
<keyword evidence="2" id="KW-1185">Reference proteome</keyword>
<dbReference type="SUPFAM" id="SSF82109">
    <property type="entry name" value="MIR domain"/>
    <property type="match status" value="1"/>
</dbReference>
<dbReference type="GO" id="GO:0031514">
    <property type="term" value="C:motile cilium"/>
    <property type="evidence" value="ECO:0007669"/>
    <property type="project" value="TreeGrafter"/>
</dbReference>
<dbReference type="Gene3D" id="2.80.10.50">
    <property type="match status" value="1"/>
</dbReference>
<dbReference type="Proteomes" id="UP000007800">
    <property type="component" value="Unassembled WGS sequence"/>
</dbReference>
<dbReference type="EMBL" id="GG673069">
    <property type="protein sequence ID" value="EER16043.1"/>
    <property type="molecule type" value="Genomic_DNA"/>
</dbReference>
<dbReference type="PANTHER" id="PTHR24274">
    <property type="entry name" value="CILIA- AND FLAGELLA-ASSOCIATED PROTEIN 161"/>
    <property type="match status" value="1"/>
</dbReference>
<dbReference type="PANTHER" id="PTHR24274:SF1">
    <property type="entry name" value="CILIA- AND FLAGELLA-ASSOCIATED PROTEIN 161"/>
    <property type="match status" value="1"/>
</dbReference>
<sequence length="292" mass="32442">MQFTTQQLRGGVRYKPTCRIGNWCEEVELNELRMKEYVSKKDSGDLLVISKQLMLERALQPSVAKFKENDGILRNGDTVMLRNAATEGFLNANAEDLIPGRKGPAYAVTTGSNAIPCIRNVFAVEVVNAANPDAPVCYGDEVRLVLSGFVPDRDCYVYSEMVSALAASKCSRKQEVGAVEEPAGNTRWQILHPDGKMRFETEGRPVRTDESVVIKHAASGSFLASDKIKQMNTFGAENEVHAHCYYSTNKTHNMISEKRGEITGDYALRRHGPQNIWDFVVPCSQEEEVSSS</sequence>
<accession>C5KHI1</accession>
<proteinExistence type="predicted"/>
<dbReference type="GeneID" id="9061030"/>
<dbReference type="GO" id="GO:0060271">
    <property type="term" value="P:cilium assembly"/>
    <property type="evidence" value="ECO:0007669"/>
    <property type="project" value="TreeGrafter"/>
</dbReference>
<dbReference type="OrthoDB" id="444540at2759"/>
<reference evidence="1 2" key="1">
    <citation type="submission" date="2008-07" db="EMBL/GenBank/DDBJ databases">
        <authorList>
            <person name="El-Sayed N."/>
            <person name="Caler E."/>
            <person name="Inman J."/>
            <person name="Amedeo P."/>
            <person name="Hass B."/>
            <person name="Wortman J."/>
        </authorList>
    </citation>
    <scope>NUCLEOTIDE SEQUENCE [LARGE SCALE GENOMIC DNA]</scope>
    <source>
        <strain evidence="2">ATCC 50983 / TXsc</strain>
    </source>
</reference>